<dbReference type="AlphaFoldDB" id="A0A095WWW3"/>
<evidence type="ECO:0000313" key="1">
    <source>
        <dbReference type="EMBL" id="KGE03084.1"/>
    </source>
</evidence>
<sequence>MKMTVAEARRAGIGRLIVESVDLSLYIASVELGGERILLAAEDGSVLKTRNLQAMKERLAPLAAWPSVLRQRSAYDEMCGQSWASADNTLEVPLELRDQSAGR</sequence>
<keyword evidence="2" id="KW-1185">Reference proteome</keyword>
<dbReference type="Pfam" id="PF20090">
    <property type="entry name" value="DUF6482"/>
    <property type="match status" value="1"/>
</dbReference>
<dbReference type="STRING" id="1265313.HRUBRA_02316"/>
<dbReference type="InterPro" id="IPR045508">
    <property type="entry name" value="DUF6482"/>
</dbReference>
<reference evidence="1 2" key="1">
    <citation type="journal article" date="2014" name="Genome Announc.">
        <title>Genome Sequence of Gammaproteobacterial Pseudohaliea rubra Type Strain DSM 19751, Isolated from Coastal Seawater of the Mediterranean Sea.</title>
        <authorList>
            <person name="Spring S."/>
            <person name="Fiebig A."/>
            <person name="Riedel T."/>
            <person name="Goker M."/>
            <person name="Klenk H.P."/>
        </authorList>
    </citation>
    <scope>NUCLEOTIDE SEQUENCE [LARGE SCALE GENOMIC DNA]</scope>
    <source>
        <strain evidence="1 2">DSM 19751</strain>
    </source>
</reference>
<proteinExistence type="predicted"/>
<organism evidence="1 2">
    <name type="scientific">Pseudohaliea rubra DSM 19751</name>
    <dbReference type="NCBI Taxonomy" id="1265313"/>
    <lineage>
        <taxon>Bacteria</taxon>
        <taxon>Pseudomonadati</taxon>
        <taxon>Pseudomonadota</taxon>
        <taxon>Gammaproteobacteria</taxon>
        <taxon>Cellvibrionales</taxon>
        <taxon>Halieaceae</taxon>
        <taxon>Pseudohaliea</taxon>
    </lineage>
</organism>
<name>A0A095WWW3_9GAMM</name>
<comment type="caution">
    <text evidence="1">The sequence shown here is derived from an EMBL/GenBank/DDBJ whole genome shotgun (WGS) entry which is preliminary data.</text>
</comment>
<dbReference type="OrthoDB" id="5600613at2"/>
<gene>
    <name evidence="1" type="ORF">HRUBRA_02316</name>
</gene>
<accession>A0A095WWW3</accession>
<dbReference type="EMBL" id="AUVB01000070">
    <property type="protein sequence ID" value="KGE03084.1"/>
    <property type="molecule type" value="Genomic_DNA"/>
</dbReference>
<evidence type="ECO:0000313" key="2">
    <source>
        <dbReference type="Proteomes" id="UP000029640"/>
    </source>
</evidence>
<dbReference type="Proteomes" id="UP000029640">
    <property type="component" value="Unassembled WGS sequence"/>
</dbReference>
<protein>
    <submittedName>
        <fullName evidence="1">Uncharacterized protein</fullName>
    </submittedName>
</protein>
<dbReference type="HOGENOM" id="CLU_159999_0_0_6"/>